<dbReference type="NCBIfam" id="TIGR00536">
    <property type="entry name" value="hemK_fam"/>
    <property type="match status" value="1"/>
</dbReference>
<dbReference type="EMBL" id="BT121330">
    <property type="protein sequence ID" value="ADD38260.1"/>
    <property type="molecule type" value="mRNA"/>
</dbReference>
<evidence type="ECO:0000256" key="2">
    <source>
        <dbReference type="ARBA" id="ARBA00022603"/>
    </source>
</evidence>
<dbReference type="GO" id="GO:0005739">
    <property type="term" value="C:mitochondrion"/>
    <property type="evidence" value="ECO:0007669"/>
    <property type="project" value="TreeGrafter"/>
</dbReference>
<dbReference type="CDD" id="cd02440">
    <property type="entry name" value="AdoMet_MTases"/>
    <property type="match status" value="1"/>
</dbReference>
<dbReference type="Pfam" id="PF05175">
    <property type="entry name" value="MTS"/>
    <property type="match status" value="1"/>
</dbReference>
<keyword evidence="2 7" id="KW-0489">Methyltransferase</keyword>
<dbReference type="InterPro" id="IPR002052">
    <property type="entry name" value="DNA_methylase_N6_adenine_CS"/>
</dbReference>
<evidence type="ECO:0000256" key="4">
    <source>
        <dbReference type="ARBA" id="ARBA00022691"/>
    </source>
</evidence>
<dbReference type="GO" id="GO:0003676">
    <property type="term" value="F:nucleic acid binding"/>
    <property type="evidence" value="ECO:0007669"/>
    <property type="project" value="InterPro"/>
</dbReference>
<keyword evidence="3 7" id="KW-0808">Transferase</keyword>
<dbReference type="OrthoDB" id="269872at2759"/>
<dbReference type="InterPro" id="IPR007848">
    <property type="entry name" value="Small_mtfrase_dom"/>
</dbReference>
<dbReference type="PANTHER" id="PTHR18895">
    <property type="entry name" value="HEMK METHYLTRANSFERASE"/>
    <property type="match status" value="1"/>
</dbReference>
<evidence type="ECO:0000256" key="5">
    <source>
        <dbReference type="ARBA" id="ARBA00048391"/>
    </source>
</evidence>
<evidence type="ECO:0000313" key="7">
    <source>
        <dbReference type="EMBL" id="ADD38260.1"/>
    </source>
</evidence>
<evidence type="ECO:0000256" key="3">
    <source>
        <dbReference type="ARBA" id="ARBA00022679"/>
    </source>
</evidence>
<name>D3PI74_LEPSM</name>
<dbReference type="EC" id="2.1.1.297" evidence="1"/>
<dbReference type="GO" id="GO:0032259">
    <property type="term" value="P:methylation"/>
    <property type="evidence" value="ECO:0007669"/>
    <property type="project" value="UniProtKB-KW"/>
</dbReference>
<evidence type="ECO:0000259" key="6">
    <source>
        <dbReference type="Pfam" id="PF05175"/>
    </source>
</evidence>
<accession>D3PI74</accession>
<dbReference type="Gene3D" id="1.10.8.10">
    <property type="entry name" value="DNA helicase RuvA subunit, C-terminal domain"/>
    <property type="match status" value="1"/>
</dbReference>
<dbReference type="InterPro" id="IPR050320">
    <property type="entry name" value="N5-glutamine_MTase"/>
</dbReference>
<dbReference type="SUPFAM" id="SSF53335">
    <property type="entry name" value="S-adenosyl-L-methionine-dependent methyltransferases"/>
    <property type="match status" value="1"/>
</dbReference>
<protein>
    <recommendedName>
        <fullName evidence="1">peptide chain release factor N(5)-glutamine methyltransferase</fullName>
        <ecNumber evidence="1">2.1.1.297</ecNumber>
    </recommendedName>
</protein>
<dbReference type="Gene3D" id="3.40.50.150">
    <property type="entry name" value="Vaccinia Virus protein VP39"/>
    <property type="match status" value="1"/>
</dbReference>
<feature type="domain" description="Methyltransferase small" evidence="6">
    <location>
        <begin position="120"/>
        <end position="207"/>
    </location>
</feature>
<comment type="catalytic activity">
    <reaction evidence="5">
        <text>L-glutaminyl-[peptide chain release factor] + S-adenosyl-L-methionine = N(5)-methyl-L-glutaminyl-[peptide chain release factor] + S-adenosyl-L-homocysteine + H(+)</text>
        <dbReference type="Rhea" id="RHEA:42896"/>
        <dbReference type="Rhea" id="RHEA-COMP:10271"/>
        <dbReference type="Rhea" id="RHEA-COMP:10272"/>
        <dbReference type="ChEBI" id="CHEBI:15378"/>
        <dbReference type="ChEBI" id="CHEBI:30011"/>
        <dbReference type="ChEBI" id="CHEBI:57856"/>
        <dbReference type="ChEBI" id="CHEBI:59789"/>
        <dbReference type="ChEBI" id="CHEBI:61891"/>
        <dbReference type="EC" id="2.1.1.297"/>
    </reaction>
</comment>
<dbReference type="InterPro" id="IPR004556">
    <property type="entry name" value="HemK-like"/>
</dbReference>
<keyword evidence="4" id="KW-0949">S-adenosyl-L-methionine</keyword>
<sequence length="305" mass="34435">MLRRLRRSQKSALGLMLQRSCRFYCDDPSFIPQYDKLVQRFKDSHIPDPESSAKWIALSAQSDPSLLETLVQCRLSRMPLQYIIKEWPFRGLNLQMRPPVFIPRPETEKIIDLAIAFNPKSVLEIGCGSGAIAIGLLSECPSIQRCVAVDRSKMAVDLTKDNAKRLLGNQNQSKLEVLCNPINSGGTFEYPIEGPFDLVISNPPYILRKDLHNVEPEIGLYEDLRALDGGPDGLDVIKSIFSWISQEGVLNSDSSRLILEVDPCHPSIVIPKYLEDSPGIPISTESIHTDYLERERFVIIKKKFI</sequence>
<dbReference type="GO" id="GO:0102559">
    <property type="term" value="F:peptide chain release factor N(5)-glutamine methyltransferase activity"/>
    <property type="evidence" value="ECO:0007669"/>
    <property type="project" value="UniProtKB-EC"/>
</dbReference>
<reference evidence="7" key="1">
    <citation type="submission" date="2010-03" db="EMBL/GenBank/DDBJ databases">
        <title>Atlantic Lepeophtheirus salmonis ESTs and full-length cDNAs.</title>
        <authorList>
            <person name="Yasuike M."/>
            <person name="von Schalburg K."/>
            <person name="Cooper G."/>
            <person name="Leong J."/>
            <person name="Nilsen F."/>
            <person name="Jones S.R.M."/>
            <person name="Koop B.F."/>
        </authorList>
    </citation>
    <scope>NUCLEOTIDE SEQUENCE</scope>
    <source>
        <strain evidence="7">Atlantic form</strain>
        <tissue evidence="7">Mixed tissue</tissue>
    </source>
</reference>
<evidence type="ECO:0000256" key="1">
    <source>
        <dbReference type="ARBA" id="ARBA00012771"/>
    </source>
</evidence>
<dbReference type="PANTHER" id="PTHR18895:SF74">
    <property type="entry name" value="MTRF1L RELEASE FACTOR GLUTAMINE METHYLTRANSFERASE"/>
    <property type="match status" value="1"/>
</dbReference>
<dbReference type="PROSITE" id="PS00092">
    <property type="entry name" value="N6_MTASE"/>
    <property type="match status" value="1"/>
</dbReference>
<gene>
    <name evidence="7" type="primary">HEMK1</name>
</gene>
<dbReference type="InterPro" id="IPR029063">
    <property type="entry name" value="SAM-dependent_MTases_sf"/>
</dbReference>
<organism evidence="7">
    <name type="scientific">Lepeophtheirus salmonis</name>
    <name type="common">Salmon louse</name>
    <name type="synonym">Caligus salmonis</name>
    <dbReference type="NCBI Taxonomy" id="72036"/>
    <lineage>
        <taxon>Eukaryota</taxon>
        <taxon>Metazoa</taxon>
        <taxon>Ecdysozoa</taxon>
        <taxon>Arthropoda</taxon>
        <taxon>Crustacea</taxon>
        <taxon>Multicrustacea</taxon>
        <taxon>Hexanauplia</taxon>
        <taxon>Copepoda</taxon>
        <taxon>Siphonostomatoida</taxon>
        <taxon>Caligidae</taxon>
        <taxon>Lepeophtheirus</taxon>
    </lineage>
</organism>
<proteinExistence type="evidence at transcript level"/>
<dbReference type="AlphaFoldDB" id="D3PI74"/>